<protein>
    <recommendedName>
        <fullName evidence="3">Bacteriophage protein</fullName>
    </recommendedName>
</protein>
<proteinExistence type="predicted"/>
<dbReference type="EMBL" id="LQOP01000034">
    <property type="protein sequence ID" value="ORV20974.1"/>
    <property type="molecule type" value="Genomic_DNA"/>
</dbReference>
<keyword evidence="2" id="KW-1185">Reference proteome</keyword>
<comment type="caution">
    <text evidence="1">The sequence shown here is derived from an EMBL/GenBank/DDBJ whole genome shotgun (WGS) entry which is preliminary data.</text>
</comment>
<accession>A0ABX3UZS8</accession>
<evidence type="ECO:0000313" key="2">
    <source>
        <dbReference type="Proteomes" id="UP000193811"/>
    </source>
</evidence>
<evidence type="ECO:0000313" key="1">
    <source>
        <dbReference type="EMBL" id="ORV20974.1"/>
    </source>
</evidence>
<sequence length="369" mass="36950">MVGEQRQSGSLAAQLQRAMFAATGQHGQQGDLSAILQRASFSGTNITQGQLQAALQAPRAALLGEQRLTGAMASTLRPVVASAMGQKIYTGTMAGELEAAIATLTGSQTIPGNIAAQLRPLLLSANGIQTQSGSIAAALRSVLFSGIGTQGIPGTLAGALQRASGSFNGTMKSLVQFDAFSVGGSGGTSTRSWAHDLDGNCIVVVFTNTTSSNPTCTYGGVNIPRVFGPSSDGGVFPYTSYISIYALVSNSLPQGSNTVSVNQAGTASAATAMSFKNAGSIGTVITDTSSGNISRSTANGEGSAAVAGYVGGASNFGTLSPTQAANYGFITFITWATVAGWGIDTGTGINFSGSHSGAKTGAVVPILPA</sequence>
<evidence type="ECO:0008006" key="3">
    <source>
        <dbReference type="Google" id="ProtNLM"/>
    </source>
</evidence>
<reference evidence="1 2" key="1">
    <citation type="submission" date="2016-01" db="EMBL/GenBank/DDBJ databases">
        <title>The new phylogeny of the genus Mycobacterium.</title>
        <authorList>
            <person name="Tarcisio F."/>
            <person name="Conor M."/>
            <person name="Antonella G."/>
            <person name="Elisabetta G."/>
            <person name="Giulia F.S."/>
            <person name="Sara T."/>
            <person name="Anna F."/>
            <person name="Clotilde B."/>
            <person name="Roberto B."/>
            <person name="Veronica D.S."/>
            <person name="Fabio R."/>
            <person name="Monica P."/>
            <person name="Olivier J."/>
            <person name="Enrico T."/>
            <person name="Nicola S."/>
        </authorList>
    </citation>
    <scope>NUCLEOTIDE SEQUENCE [LARGE SCALE GENOMIC DNA]</scope>
    <source>
        <strain evidence="1 2">CCUG 50187</strain>
    </source>
</reference>
<gene>
    <name evidence="1" type="ORF">AWB98_01365</name>
</gene>
<name>A0ABX3UZS8_9MYCO</name>
<dbReference type="Proteomes" id="UP000193811">
    <property type="component" value="Unassembled WGS sequence"/>
</dbReference>
<organism evidence="1 2">
    <name type="scientific">Mycolicibacterium conceptionense</name>
    <dbReference type="NCBI Taxonomy" id="451644"/>
    <lineage>
        <taxon>Bacteria</taxon>
        <taxon>Bacillati</taxon>
        <taxon>Actinomycetota</taxon>
        <taxon>Actinomycetes</taxon>
        <taxon>Mycobacteriales</taxon>
        <taxon>Mycobacteriaceae</taxon>
        <taxon>Mycolicibacterium</taxon>
    </lineage>
</organism>